<name>A0A8T0WRY8_PANVG</name>
<dbReference type="AlphaFoldDB" id="A0A8T0WRY8"/>
<sequence>MRNLITRPITMMKGNGTKTGRSHRLDLPYKTHPSGDNLKLSFCIANLTSITSVFRITSQLLRPDECPPEMQSSHHGRRPSCARCFLHLLSPPLLHFFYDCNPAFLPRFSFKFW</sequence>
<dbReference type="Proteomes" id="UP000823388">
    <property type="component" value="Chromosome 1N"/>
</dbReference>
<comment type="caution">
    <text evidence="1">The sequence shown here is derived from an EMBL/GenBank/DDBJ whole genome shotgun (WGS) entry which is preliminary data.</text>
</comment>
<accession>A0A8T0WRY8</accession>
<reference evidence="1" key="1">
    <citation type="submission" date="2020-05" db="EMBL/GenBank/DDBJ databases">
        <title>WGS assembly of Panicum virgatum.</title>
        <authorList>
            <person name="Lovell J.T."/>
            <person name="Jenkins J."/>
            <person name="Shu S."/>
            <person name="Juenger T.E."/>
            <person name="Schmutz J."/>
        </authorList>
    </citation>
    <scope>NUCLEOTIDE SEQUENCE</scope>
    <source>
        <strain evidence="1">AP13</strain>
    </source>
</reference>
<keyword evidence="2" id="KW-1185">Reference proteome</keyword>
<proteinExistence type="predicted"/>
<protein>
    <submittedName>
        <fullName evidence="1">Uncharacterized protein</fullName>
    </submittedName>
</protein>
<evidence type="ECO:0000313" key="1">
    <source>
        <dbReference type="EMBL" id="KAG2651892.1"/>
    </source>
</evidence>
<gene>
    <name evidence="1" type="ORF">PVAP13_1NG312000</name>
</gene>
<organism evidence="1 2">
    <name type="scientific">Panicum virgatum</name>
    <name type="common">Blackwell switchgrass</name>
    <dbReference type="NCBI Taxonomy" id="38727"/>
    <lineage>
        <taxon>Eukaryota</taxon>
        <taxon>Viridiplantae</taxon>
        <taxon>Streptophyta</taxon>
        <taxon>Embryophyta</taxon>
        <taxon>Tracheophyta</taxon>
        <taxon>Spermatophyta</taxon>
        <taxon>Magnoliopsida</taxon>
        <taxon>Liliopsida</taxon>
        <taxon>Poales</taxon>
        <taxon>Poaceae</taxon>
        <taxon>PACMAD clade</taxon>
        <taxon>Panicoideae</taxon>
        <taxon>Panicodae</taxon>
        <taxon>Paniceae</taxon>
        <taxon>Panicinae</taxon>
        <taxon>Panicum</taxon>
        <taxon>Panicum sect. Hiantes</taxon>
    </lineage>
</organism>
<dbReference type="EMBL" id="CM029038">
    <property type="protein sequence ID" value="KAG2651892.1"/>
    <property type="molecule type" value="Genomic_DNA"/>
</dbReference>
<evidence type="ECO:0000313" key="2">
    <source>
        <dbReference type="Proteomes" id="UP000823388"/>
    </source>
</evidence>